<comment type="caution">
    <text evidence="1">The sequence shown here is derived from an EMBL/GenBank/DDBJ whole genome shotgun (WGS) entry which is preliminary data.</text>
</comment>
<sequence>MLFTQLTRIAREVGRVLDRPTRQRYTPYQRAALLWTSPGLKPVRRALRDRARRRSAKRS</sequence>
<protein>
    <submittedName>
        <fullName evidence="1">Uncharacterized protein</fullName>
    </submittedName>
</protein>
<evidence type="ECO:0000313" key="1">
    <source>
        <dbReference type="EMBL" id="GAA4737947.1"/>
    </source>
</evidence>
<keyword evidence="2" id="KW-1185">Reference proteome</keyword>
<dbReference type="EMBL" id="BAABLP010000001">
    <property type="protein sequence ID" value="GAA4737947.1"/>
    <property type="molecule type" value="Genomic_DNA"/>
</dbReference>
<dbReference type="Proteomes" id="UP001500121">
    <property type="component" value="Unassembled WGS sequence"/>
</dbReference>
<accession>A0ABP8YXG2</accession>
<name>A0ABP8YXG2_9MICO</name>
<proteinExistence type="predicted"/>
<evidence type="ECO:0000313" key="2">
    <source>
        <dbReference type="Proteomes" id="UP001500121"/>
    </source>
</evidence>
<gene>
    <name evidence="1" type="ORF">GCM10025783_05550</name>
</gene>
<dbReference type="RefSeq" id="WP_345479408.1">
    <property type="nucleotide sequence ID" value="NZ_BAABLP010000001.1"/>
</dbReference>
<reference evidence="2" key="1">
    <citation type="journal article" date="2019" name="Int. J. Syst. Evol. Microbiol.">
        <title>The Global Catalogue of Microorganisms (GCM) 10K type strain sequencing project: providing services to taxonomists for standard genome sequencing and annotation.</title>
        <authorList>
            <consortium name="The Broad Institute Genomics Platform"/>
            <consortium name="The Broad Institute Genome Sequencing Center for Infectious Disease"/>
            <person name="Wu L."/>
            <person name="Ma J."/>
        </authorList>
    </citation>
    <scope>NUCLEOTIDE SEQUENCE [LARGE SCALE GENOMIC DNA]</scope>
    <source>
        <strain evidence="2">JCM 19015</strain>
    </source>
</reference>
<organism evidence="1 2">
    <name type="scientific">Amnibacterium soli</name>
    <dbReference type="NCBI Taxonomy" id="1282736"/>
    <lineage>
        <taxon>Bacteria</taxon>
        <taxon>Bacillati</taxon>
        <taxon>Actinomycetota</taxon>
        <taxon>Actinomycetes</taxon>
        <taxon>Micrococcales</taxon>
        <taxon>Microbacteriaceae</taxon>
        <taxon>Amnibacterium</taxon>
    </lineage>
</organism>